<feature type="domain" description="Glycosyl transferase family 1" evidence="1">
    <location>
        <begin position="7"/>
        <end position="94"/>
    </location>
</feature>
<reference evidence="2" key="1">
    <citation type="submission" date="2022-09" db="EMBL/GenBank/DDBJ databases">
        <title>Maribacter litopenaei sp. nov., isolated from the intestinal tract of the Pacific White Shrimp, Litopenaeus vannamei.</title>
        <authorList>
            <person name="Kim S.Y."/>
            <person name="Hwang C.Y."/>
        </authorList>
    </citation>
    <scope>NUCLEOTIDE SEQUENCE</scope>
    <source>
        <strain evidence="2">HL-LV01</strain>
    </source>
</reference>
<dbReference type="EMBL" id="CP104205">
    <property type="protein sequence ID" value="UWX56572.1"/>
    <property type="molecule type" value="Genomic_DNA"/>
</dbReference>
<evidence type="ECO:0000313" key="2">
    <source>
        <dbReference type="EMBL" id="UWX56572.1"/>
    </source>
</evidence>
<organism evidence="2 3">
    <name type="scientific">Maribacter litopenaei</name>
    <dbReference type="NCBI Taxonomy" id="2976127"/>
    <lineage>
        <taxon>Bacteria</taxon>
        <taxon>Pseudomonadati</taxon>
        <taxon>Bacteroidota</taxon>
        <taxon>Flavobacteriia</taxon>
        <taxon>Flavobacteriales</taxon>
        <taxon>Flavobacteriaceae</taxon>
        <taxon>Maribacter</taxon>
    </lineage>
</organism>
<dbReference type="Gene3D" id="3.40.50.2000">
    <property type="entry name" value="Glycogen Phosphorylase B"/>
    <property type="match status" value="2"/>
</dbReference>
<accession>A0ABY5YBX8</accession>
<keyword evidence="2" id="KW-0328">Glycosyltransferase</keyword>
<dbReference type="SUPFAM" id="SSF53756">
    <property type="entry name" value="UDP-Glycosyltransferase/glycogen phosphorylase"/>
    <property type="match status" value="1"/>
</dbReference>
<name>A0ABY5YBX8_9FLAO</name>
<proteinExistence type="predicted"/>
<evidence type="ECO:0000313" key="3">
    <source>
        <dbReference type="Proteomes" id="UP001059209"/>
    </source>
</evidence>
<dbReference type="GO" id="GO:0016757">
    <property type="term" value="F:glycosyltransferase activity"/>
    <property type="evidence" value="ECO:0007669"/>
    <property type="project" value="UniProtKB-KW"/>
</dbReference>
<dbReference type="PANTHER" id="PTHR12526">
    <property type="entry name" value="GLYCOSYLTRANSFERASE"/>
    <property type="match status" value="1"/>
</dbReference>
<keyword evidence="3" id="KW-1185">Reference proteome</keyword>
<sequence length="120" mass="13840">MEAGHQFDVRPFLATSDVFAFPSYREGFPNVVLEAGAMGLPSIVTDINGSNEIIIEKYNGIIIPSQNTKSLETAMREFLGNHDLVQEMADNCRRHIVEKYPREYVWQEILKEYRKMEVED</sequence>
<keyword evidence="2" id="KW-0808">Transferase</keyword>
<dbReference type="Proteomes" id="UP001059209">
    <property type="component" value="Chromosome"/>
</dbReference>
<protein>
    <submittedName>
        <fullName evidence="2">Glycosyltransferase</fullName>
        <ecNumber evidence="2">2.4.-.-</ecNumber>
    </submittedName>
</protein>
<gene>
    <name evidence="2" type="ORF">NYZ99_07275</name>
</gene>
<dbReference type="EC" id="2.4.-.-" evidence="2"/>
<dbReference type="InterPro" id="IPR001296">
    <property type="entry name" value="Glyco_trans_1"/>
</dbReference>
<evidence type="ECO:0000259" key="1">
    <source>
        <dbReference type="Pfam" id="PF00534"/>
    </source>
</evidence>
<dbReference type="Pfam" id="PF00534">
    <property type="entry name" value="Glycos_transf_1"/>
    <property type="match status" value="1"/>
</dbReference>